<dbReference type="GO" id="GO:0016071">
    <property type="term" value="P:mRNA metabolic process"/>
    <property type="evidence" value="ECO:0007669"/>
    <property type="project" value="UniProtKB-ARBA"/>
</dbReference>
<feature type="region of interest" description="Disordered" evidence="1">
    <location>
        <begin position="1"/>
        <end position="92"/>
    </location>
</feature>
<feature type="compositionally biased region" description="Polar residues" evidence="1">
    <location>
        <begin position="209"/>
        <end position="221"/>
    </location>
</feature>
<evidence type="ECO:0008006" key="4">
    <source>
        <dbReference type="Google" id="ProtNLM"/>
    </source>
</evidence>
<sequence length="371" mass="39882">MDRLPSHIPSMPQNHGRKAYASENDAASLHQPQTPNKPSHVAGSPMPASSKQQQTGKSSNKKKARARNTPTSPDSMQRQTPPHGPLYLKPAPNRAAFAGATFHASPAPSALPIPSFVTRSSSDSPLVVHAGAREDATQEPSPPATDTDAPTPLRASSAPRSRESPLDFMFRAHREEKERSGKLSRAASSSSQVAAAATTTRTRLQSQAGAKSSPNLLTTSSEADKHVSRTSPLTGPEPDGLHGLPMGPAFSTPYQERMKAARSDYARRPPPQARRLPDATSNGATPPEDPTEALKKFLFGTPPPTSKNQPSLATPTTGNAHRPQLRKAETLPPEPSRSHDIQAMENDLRRILKLDLNNNHSHSNHHNPPPR</sequence>
<feature type="compositionally biased region" description="Basic and acidic residues" evidence="1">
    <location>
        <begin position="160"/>
        <end position="181"/>
    </location>
</feature>
<feature type="compositionally biased region" description="Low complexity" evidence="1">
    <location>
        <begin position="184"/>
        <end position="208"/>
    </location>
</feature>
<feature type="compositionally biased region" description="Polar residues" evidence="1">
    <location>
        <begin position="306"/>
        <end position="319"/>
    </location>
</feature>
<comment type="caution">
    <text evidence="2">The sequence shown here is derived from an EMBL/GenBank/DDBJ whole genome shotgun (WGS) entry which is preliminary data.</text>
</comment>
<feature type="compositionally biased region" description="Basic and acidic residues" evidence="1">
    <location>
        <begin position="336"/>
        <end position="353"/>
    </location>
</feature>
<feature type="compositionally biased region" description="Polar residues" evidence="1">
    <location>
        <begin position="47"/>
        <end position="58"/>
    </location>
</feature>
<protein>
    <recommendedName>
        <fullName evidence="4">Proteophosphoglycan 5</fullName>
    </recommendedName>
</protein>
<evidence type="ECO:0000313" key="3">
    <source>
        <dbReference type="Proteomes" id="UP000253664"/>
    </source>
</evidence>
<evidence type="ECO:0000313" key="2">
    <source>
        <dbReference type="EMBL" id="RCI10976.1"/>
    </source>
</evidence>
<proteinExistence type="predicted"/>
<dbReference type="EMBL" id="LKCN02000011">
    <property type="protein sequence ID" value="RCI10976.1"/>
    <property type="molecule type" value="Genomic_DNA"/>
</dbReference>
<evidence type="ECO:0000256" key="1">
    <source>
        <dbReference type="SAM" id="MobiDB-lite"/>
    </source>
</evidence>
<dbReference type="InterPro" id="IPR028322">
    <property type="entry name" value="PNRC-like_rgn"/>
</dbReference>
<organism evidence="2 3">
    <name type="scientific">Ophiocordyceps polyrhachis-furcata BCC 54312</name>
    <dbReference type="NCBI Taxonomy" id="1330021"/>
    <lineage>
        <taxon>Eukaryota</taxon>
        <taxon>Fungi</taxon>
        <taxon>Dikarya</taxon>
        <taxon>Ascomycota</taxon>
        <taxon>Pezizomycotina</taxon>
        <taxon>Sordariomycetes</taxon>
        <taxon>Hypocreomycetidae</taxon>
        <taxon>Hypocreales</taxon>
        <taxon>Ophiocordycipitaceae</taxon>
        <taxon>Ophiocordyceps</taxon>
    </lineage>
</organism>
<name>A0A367L989_9HYPO</name>
<dbReference type="Proteomes" id="UP000253664">
    <property type="component" value="Unassembled WGS sequence"/>
</dbReference>
<feature type="region of interest" description="Disordered" evidence="1">
    <location>
        <begin position="104"/>
        <end position="371"/>
    </location>
</feature>
<keyword evidence="3" id="KW-1185">Reference proteome</keyword>
<feature type="compositionally biased region" description="Polar residues" evidence="1">
    <location>
        <begin position="68"/>
        <end position="80"/>
    </location>
</feature>
<dbReference type="OrthoDB" id="2142961at2759"/>
<dbReference type="Pfam" id="PF15365">
    <property type="entry name" value="PNRC"/>
    <property type="match status" value="1"/>
</dbReference>
<feature type="compositionally biased region" description="Low complexity" evidence="1">
    <location>
        <begin position="144"/>
        <end position="159"/>
    </location>
</feature>
<feature type="compositionally biased region" description="Basic and acidic residues" evidence="1">
    <location>
        <begin position="256"/>
        <end position="267"/>
    </location>
</feature>
<feature type="compositionally biased region" description="Low complexity" evidence="1">
    <location>
        <begin position="104"/>
        <end position="115"/>
    </location>
</feature>
<accession>A0A367L989</accession>
<dbReference type="AlphaFoldDB" id="A0A367L989"/>
<gene>
    <name evidence="2" type="ORF">L249_5356</name>
</gene>
<reference evidence="2 3" key="1">
    <citation type="journal article" date="2015" name="BMC Genomics">
        <title>Insights from the genome of Ophiocordyceps polyrhachis-furcata to pathogenicity and host specificity in insect fungi.</title>
        <authorList>
            <person name="Wichadakul D."/>
            <person name="Kobmoo N."/>
            <person name="Ingsriswang S."/>
            <person name="Tangphatsornruang S."/>
            <person name="Chantasingh D."/>
            <person name="Luangsa-ard J.J."/>
            <person name="Eurwilaichitr L."/>
        </authorList>
    </citation>
    <scope>NUCLEOTIDE SEQUENCE [LARGE SCALE GENOMIC DNA]</scope>
    <source>
        <strain evidence="2 3">BCC 54312</strain>
    </source>
</reference>